<feature type="transmembrane region" description="Helical" evidence="6">
    <location>
        <begin position="464"/>
        <end position="481"/>
    </location>
</feature>
<evidence type="ECO:0000259" key="7">
    <source>
        <dbReference type="SMART" id="SM00849"/>
    </source>
</evidence>
<feature type="transmembrane region" description="Helical" evidence="6">
    <location>
        <begin position="316"/>
        <end position="344"/>
    </location>
</feature>
<keyword evidence="3 6" id="KW-0812">Transmembrane</keyword>
<dbReference type="PANTHER" id="PTHR30619">
    <property type="entry name" value="DNA INTERNALIZATION/COMPETENCE PROTEIN COMEC/REC2"/>
    <property type="match status" value="1"/>
</dbReference>
<dbReference type="Pfam" id="PF03772">
    <property type="entry name" value="Competence"/>
    <property type="match status" value="1"/>
</dbReference>
<dbReference type="InterPro" id="IPR052159">
    <property type="entry name" value="Competence_DNA_uptake"/>
</dbReference>
<keyword evidence="5 6" id="KW-0472">Membrane</keyword>
<keyword evidence="4 6" id="KW-1133">Transmembrane helix</keyword>
<feature type="transmembrane region" description="Helical" evidence="6">
    <location>
        <begin position="432"/>
        <end position="458"/>
    </location>
</feature>
<evidence type="ECO:0000256" key="2">
    <source>
        <dbReference type="ARBA" id="ARBA00022475"/>
    </source>
</evidence>
<dbReference type="SUPFAM" id="SSF56281">
    <property type="entry name" value="Metallo-hydrolase/oxidoreductase"/>
    <property type="match status" value="1"/>
</dbReference>
<dbReference type="GO" id="GO:0005886">
    <property type="term" value="C:plasma membrane"/>
    <property type="evidence" value="ECO:0007669"/>
    <property type="project" value="UniProtKB-SubCell"/>
</dbReference>
<name>A0A380JPC1_9STRE</name>
<dbReference type="NCBIfam" id="TIGR00361">
    <property type="entry name" value="ComEC_Rec2"/>
    <property type="match status" value="1"/>
</dbReference>
<dbReference type="GO" id="GO:0030420">
    <property type="term" value="P:establishment of competence for transformation"/>
    <property type="evidence" value="ECO:0007669"/>
    <property type="project" value="InterPro"/>
</dbReference>
<evidence type="ECO:0000313" key="8">
    <source>
        <dbReference type="EMBL" id="SUN45662.1"/>
    </source>
</evidence>
<evidence type="ECO:0000256" key="5">
    <source>
        <dbReference type="ARBA" id="ARBA00023136"/>
    </source>
</evidence>
<dbReference type="Gene3D" id="3.60.15.10">
    <property type="entry name" value="Ribonuclease Z/Hydroxyacylglutathione hydrolase-like"/>
    <property type="match status" value="1"/>
</dbReference>
<evidence type="ECO:0000256" key="3">
    <source>
        <dbReference type="ARBA" id="ARBA00022692"/>
    </source>
</evidence>
<dbReference type="Proteomes" id="UP000254461">
    <property type="component" value="Unassembled WGS sequence"/>
</dbReference>
<accession>A0A380JPC1</accession>
<reference evidence="8 9" key="1">
    <citation type="submission" date="2018-06" db="EMBL/GenBank/DDBJ databases">
        <authorList>
            <consortium name="Pathogen Informatics"/>
            <person name="Doyle S."/>
        </authorList>
    </citation>
    <scope>NUCLEOTIDE SEQUENCE [LARGE SCALE GENOMIC DNA]</scope>
    <source>
        <strain evidence="8 9">NCTC12092</strain>
    </source>
</reference>
<protein>
    <submittedName>
        <fullName evidence="8">Competence protein</fullName>
    </submittedName>
</protein>
<feature type="transmembrane region" description="Helical" evidence="6">
    <location>
        <begin position="54"/>
        <end position="71"/>
    </location>
</feature>
<dbReference type="EMBL" id="UHFF01000002">
    <property type="protein sequence ID" value="SUN45662.1"/>
    <property type="molecule type" value="Genomic_DNA"/>
</dbReference>
<sequence length="747" mass="83667">MTFPLTKYFPIAPIQFALLVLVLYYQIYGPSWLTAGLLAGLLVLLGCRFTFKQVLKTLLLLVLFGCLFVYQKSQLEANQIKQPDRLSTVELIPDSIMVNGDHLSFIGRHSGCHYQLAYRMASKEEADFFKQQSQLLKLKADIRLEEAAGLRNFRGFNHQAYLAYQGIFRVGKIKSLQSLKAISPRSVSDRISQWRRQAIVWCQSRFPQPMSHYMTGLLFGYLDKSFGQMTELYSQLGIIHLFALSGMQVGFFLTYLRRGLVWLHLPIDMIKLLEVVCSFCYSGLTGHSISVIRSLLQAQLRHIGLTGLDNLVMTFLMMFLINGHFLMSIGGVLSFAYAFILATVRFEELSGNKQRLLKALAISFGIVPLLAYYFSVFNPISVVLTALLAYLFDGLILPSLAILFFLSPIAVVTVVNPFFLCLEKGISMIGHYFSAPLVLGSPTALQLCLCIACLAIVYDYRGNRGLQLVAGGLLLLTLFTVKWPLINEVTLVDVGQGDSIFIRDKQNHTMLIDVGGVPAPQEKEQWQRKYQTCNAHKTLIPYLRSRGVDTIDQLVLTHTDIDHVGDLEAVVKAFRVKQIYVSQGSLTNASFVKRLQGLAAKVKAISAGDHLPIMGSFLEVLYPWEIGDGKNNDSLVLYGRLLDKSFLFTGDLEAEGEERLIARYPKLKADVLKAAHHGSKGSSISAFLDHIQPQLSLISAGRNNQYQHPNPETLARFEARHIPYYSTASKGAIRLTGQAHWQLESCR</sequence>
<feature type="transmembrane region" description="Helical" evidence="6">
    <location>
        <begin position="7"/>
        <end position="25"/>
    </location>
</feature>
<comment type="subcellular location">
    <subcellularLocation>
        <location evidence="1">Cell membrane</location>
        <topology evidence="1">Multi-pass membrane protein</topology>
    </subcellularLocation>
</comment>
<dbReference type="InterPro" id="IPR004797">
    <property type="entry name" value="Competence_ComEC/Rec2"/>
</dbReference>
<organism evidence="8 9">
    <name type="scientific">Streptococcus equi subsp. equi</name>
    <dbReference type="NCBI Taxonomy" id="148942"/>
    <lineage>
        <taxon>Bacteria</taxon>
        <taxon>Bacillati</taxon>
        <taxon>Bacillota</taxon>
        <taxon>Bacilli</taxon>
        <taxon>Lactobacillales</taxon>
        <taxon>Streptococcaceae</taxon>
        <taxon>Streptococcus</taxon>
    </lineage>
</organism>
<dbReference type="RefSeq" id="WP_115250740.1">
    <property type="nucleotide sequence ID" value="NZ_UHFF01000002.1"/>
</dbReference>
<dbReference type="Pfam" id="PF00753">
    <property type="entry name" value="Lactamase_B"/>
    <property type="match status" value="1"/>
</dbReference>
<feature type="domain" description="Metallo-beta-lactamase" evidence="7">
    <location>
        <begin position="496"/>
        <end position="702"/>
    </location>
</feature>
<evidence type="ECO:0000256" key="4">
    <source>
        <dbReference type="ARBA" id="ARBA00022989"/>
    </source>
</evidence>
<evidence type="ECO:0000256" key="1">
    <source>
        <dbReference type="ARBA" id="ARBA00004651"/>
    </source>
</evidence>
<dbReference type="InterPro" id="IPR036866">
    <property type="entry name" value="RibonucZ/Hydroxyglut_hydro"/>
</dbReference>
<dbReference type="InterPro" id="IPR004477">
    <property type="entry name" value="ComEC_N"/>
</dbReference>
<proteinExistence type="predicted"/>
<dbReference type="PANTHER" id="PTHR30619:SF1">
    <property type="entry name" value="RECOMBINATION PROTEIN 2"/>
    <property type="match status" value="1"/>
</dbReference>
<gene>
    <name evidence="8" type="ORF">NCTC12092_00600</name>
</gene>
<feature type="transmembrane region" description="Helical" evidence="6">
    <location>
        <begin position="275"/>
        <end position="296"/>
    </location>
</feature>
<evidence type="ECO:0000313" key="9">
    <source>
        <dbReference type="Proteomes" id="UP000254461"/>
    </source>
</evidence>
<feature type="transmembrane region" description="Helical" evidence="6">
    <location>
        <begin position="232"/>
        <end position="255"/>
    </location>
</feature>
<dbReference type="InterPro" id="IPR035681">
    <property type="entry name" value="ComA-like_MBL"/>
</dbReference>
<feature type="transmembrane region" description="Helical" evidence="6">
    <location>
        <begin position="395"/>
        <end position="420"/>
    </location>
</feature>
<dbReference type="SMART" id="SM00849">
    <property type="entry name" value="Lactamase_B"/>
    <property type="match status" value="1"/>
</dbReference>
<dbReference type="AlphaFoldDB" id="A0A380JPC1"/>
<dbReference type="CDD" id="cd07731">
    <property type="entry name" value="ComA-like_MBL-fold"/>
    <property type="match status" value="1"/>
</dbReference>
<evidence type="ECO:0000256" key="6">
    <source>
        <dbReference type="SAM" id="Phobius"/>
    </source>
</evidence>
<keyword evidence="2" id="KW-1003">Cell membrane</keyword>
<dbReference type="InterPro" id="IPR001279">
    <property type="entry name" value="Metallo-B-lactamas"/>
</dbReference>